<evidence type="ECO:0000256" key="1">
    <source>
        <dbReference type="SAM" id="Phobius"/>
    </source>
</evidence>
<dbReference type="Proteomes" id="UP000285286">
    <property type="component" value="Unassembled WGS sequence"/>
</dbReference>
<feature type="transmembrane region" description="Helical" evidence="1">
    <location>
        <begin position="239"/>
        <end position="259"/>
    </location>
</feature>
<protein>
    <recommendedName>
        <fullName evidence="4">Phosphomannomutase/phosphoglucomutase</fullName>
    </recommendedName>
</protein>
<accession>A0A423D7E2</accession>
<keyword evidence="1" id="KW-0812">Transmembrane</keyword>
<reference evidence="2 3" key="1">
    <citation type="submission" date="2016-10" db="EMBL/GenBank/DDBJ databases">
        <title>Comparative genome analysis of multiple Pseudomonas spp. focuses on biocontrol and plant growth promoting traits.</title>
        <authorList>
            <person name="Tao X.-Y."/>
            <person name="Taylor C.G."/>
        </authorList>
    </citation>
    <scope>NUCLEOTIDE SEQUENCE [LARGE SCALE GENOMIC DNA]</scope>
    <source>
        <strain evidence="2 3">15D11</strain>
    </source>
</reference>
<sequence>MRRFQQVLPGLLIALAGLLAGVLLTWFTAVLPGQREHRNNLAYAQAGALVSRLDASIIAVSSEVNALARSPAVLALVQSPDPKKLLDAFAQLDGLVAAQLLKPGQAASSPPMSEPVLDMVRRAERGVPPALEAYPEAGQQRVYSVTALRESADTPVQAILVLTFALSRFTDPLQRDAGTIGQMRLTQLVFNDPPVELFSHGHSQAPALHQLGTANATWALGFQPGPLIDNASAFRLNPWLLLAAFLALTGLLGGLWLTARRSRMERANNS</sequence>
<dbReference type="RefSeq" id="WP_123566958.1">
    <property type="nucleotide sequence ID" value="NZ_MOAM01000027.1"/>
</dbReference>
<evidence type="ECO:0008006" key="4">
    <source>
        <dbReference type="Google" id="ProtNLM"/>
    </source>
</evidence>
<keyword evidence="1" id="KW-0472">Membrane</keyword>
<organism evidence="2 3">
    <name type="scientific">Pseudomonas vranovensis</name>
    <dbReference type="NCBI Taxonomy" id="321661"/>
    <lineage>
        <taxon>Bacteria</taxon>
        <taxon>Pseudomonadati</taxon>
        <taxon>Pseudomonadota</taxon>
        <taxon>Gammaproteobacteria</taxon>
        <taxon>Pseudomonadales</taxon>
        <taxon>Pseudomonadaceae</taxon>
        <taxon>Pseudomonas</taxon>
    </lineage>
</organism>
<dbReference type="EMBL" id="MOAM01000027">
    <property type="protein sequence ID" value="ROL67441.1"/>
    <property type="molecule type" value="Genomic_DNA"/>
</dbReference>
<proteinExistence type="predicted"/>
<gene>
    <name evidence="2" type="ORF">BHU25_18170</name>
</gene>
<keyword evidence="1" id="KW-1133">Transmembrane helix</keyword>
<keyword evidence="3" id="KW-1185">Reference proteome</keyword>
<feature type="transmembrane region" description="Helical" evidence="1">
    <location>
        <begin position="7"/>
        <end position="29"/>
    </location>
</feature>
<evidence type="ECO:0000313" key="3">
    <source>
        <dbReference type="Proteomes" id="UP000285286"/>
    </source>
</evidence>
<evidence type="ECO:0000313" key="2">
    <source>
        <dbReference type="EMBL" id="ROL67441.1"/>
    </source>
</evidence>
<dbReference type="AlphaFoldDB" id="A0A423D7E2"/>
<comment type="caution">
    <text evidence="2">The sequence shown here is derived from an EMBL/GenBank/DDBJ whole genome shotgun (WGS) entry which is preliminary data.</text>
</comment>
<name>A0A423D7E2_9PSED</name>